<organism evidence="1 2">
    <name type="scientific">Drosophila lebanonensis</name>
    <name type="common">Fruit fly</name>
    <name type="synonym">Scaptodrosophila lebanonensis</name>
    <dbReference type="NCBI Taxonomy" id="7225"/>
    <lineage>
        <taxon>Eukaryota</taxon>
        <taxon>Metazoa</taxon>
        <taxon>Ecdysozoa</taxon>
        <taxon>Arthropoda</taxon>
        <taxon>Hexapoda</taxon>
        <taxon>Insecta</taxon>
        <taxon>Pterygota</taxon>
        <taxon>Neoptera</taxon>
        <taxon>Endopterygota</taxon>
        <taxon>Diptera</taxon>
        <taxon>Brachycera</taxon>
        <taxon>Muscomorpha</taxon>
        <taxon>Ephydroidea</taxon>
        <taxon>Drosophilidae</taxon>
        <taxon>Scaptodrosophila</taxon>
    </lineage>
</organism>
<dbReference type="GeneID" id="115630734"/>
<evidence type="ECO:0000313" key="2">
    <source>
        <dbReference type="RefSeq" id="XP_030383249.1"/>
    </source>
</evidence>
<name>A0A6J2U4F2_DROLE</name>
<proteinExistence type="predicted"/>
<protein>
    <submittedName>
        <fullName evidence="2">Uncharacterized protein LOC115630734</fullName>
    </submittedName>
</protein>
<dbReference type="RefSeq" id="XP_030383249.1">
    <property type="nucleotide sequence ID" value="XM_030527389.1"/>
</dbReference>
<dbReference type="Proteomes" id="UP000504634">
    <property type="component" value="Unplaced"/>
</dbReference>
<dbReference type="AlphaFoldDB" id="A0A6J2U4F2"/>
<sequence length="249" mass="29611">MLDCRFQKQVLSVINKFLDIHDSFSEEFHVRYGFLTSWYKNFVDILDIFIAKSNKFERIRRVDHEKLKFYFHLSEAVEKTNDCVCKLWQPLAARVSNLCNQSILAGFLIIYCIIFDNHTIGEKVLLVRNSDVREALLPPLKILLLGYLTDKRRTLQKYLRYKLIHINALYLQNKAQVRFLKEFRYLSLSMEMHELYQCTSTPNTHNCSQFDRHYAMIFAIQILNSIWVMMELAVGDERSGICYNMNKIR</sequence>
<gene>
    <name evidence="2" type="primary">LOC115630734</name>
</gene>
<reference evidence="2" key="1">
    <citation type="submission" date="2025-08" db="UniProtKB">
        <authorList>
            <consortium name="RefSeq"/>
        </authorList>
    </citation>
    <scope>IDENTIFICATION</scope>
    <source>
        <strain evidence="2">11010-0011.00</strain>
        <tissue evidence="2">Whole body</tissue>
    </source>
</reference>
<keyword evidence="1" id="KW-1185">Reference proteome</keyword>
<accession>A0A6J2U4F2</accession>
<evidence type="ECO:0000313" key="1">
    <source>
        <dbReference type="Proteomes" id="UP000504634"/>
    </source>
</evidence>